<dbReference type="InterPro" id="IPR006311">
    <property type="entry name" value="TAT_signal"/>
</dbReference>
<dbReference type="AlphaFoldDB" id="A0A4R3JY03"/>
<dbReference type="NCBIfam" id="TIGR02694">
    <property type="entry name" value="arsenite_ox_S"/>
    <property type="match status" value="1"/>
</dbReference>
<evidence type="ECO:0000313" key="10">
    <source>
        <dbReference type="Proteomes" id="UP000295135"/>
    </source>
</evidence>
<keyword evidence="1" id="KW-0001">2Fe-2S</keyword>
<keyword evidence="4" id="KW-0411">Iron-sulfur</keyword>
<dbReference type="CDD" id="cd03476">
    <property type="entry name" value="Rieske_ArOX_small"/>
    <property type="match status" value="1"/>
</dbReference>
<dbReference type="SUPFAM" id="SSF50022">
    <property type="entry name" value="ISP domain"/>
    <property type="match status" value="1"/>
</dbReference>
<keyword evidence="2" id="KW-0479">Metal-binding</keyword>
<evidence type="ECO:0000256" key="7">
    <source>
        <dbReference type="SAM" id="SignalP"/>
    </source>
</evidence>
<dbReference type="Proteomes" id="UP000295135">
    <property type="component" value="Unassembled WGS sequence"/>
</dbReference>
<feature type="signal peptide" evidence="7">
    <location>
        <begin position="1"/>
        <end position="35"/>
    </location>
</feature>
<organism evidence="9 10">
    <name type="scientific">Sulfuritortus calidifontis</name>
    <dbReference type="NCBI Taxonomy" id="1914471"/>
    <lineage>
        <taxon>Bacteria</taxon>
        <taxon>Pseudomonadati</taxon>
        <taxon>Pseudomonadota</taxon>
        <taxon>Betaproteobacteria</taxon>
        <taxon>Nitrosomonadales</taxon>
        <taxon>Thiobacillaceae</taxon>
        <taxon>Sulfuritortus</taxon>
    </lineage>
</organism>
<name>A0A4R3JY03_9PROT</name>
<comment type="cofactor">
    <cofactor evidence="6">
        <name>[2Fe-2S] cluster</name>
        <dbReference type="ChEBI" id="CHEBI:190135"/>
    </cofactor>
</comment>
<accession>A0A4R3JY03</accession>
<dbReference type="OrthoDB" id="9767869at2"/>
<comment type="caution">
    <text evidence="9">The sequence shown here is derived from an EMBL/GenBank/DDBJ whole genome shotgun (WGS) entry which is preliminary data.</text>
</comment>
<dbReference type="InterPro" id="IPR014349">
    <property type="entry name" value="Rieske_Fe-S_prot"/>
</dbReference>
<keyword evidence="7" id="KW-0732">Signal</keyword>
<keyword evidence="10" id="KW-1185">Reference proteome</keyword>
<dbReference type="PROSITE" id="PS51318">
    <property type="entry name" value="TAT"/>
    <property type="match status" value="1"/>
</dbReference>
<evidence type="ECO:0000256" key="2">
    <source>
        <dbReference type="ARBA" id="ARBA00022723"/>
    </source>
</evidence>
<keyword evidence="3" id="KW-0408">Iron</keyword>
<evidence type="ECO:0000256" key="1">
    <source>
        <dbReference type="ARBA" id="ARBA00022714"/>
    </source>
</evidence>
<protein>
    <submittedName>
        <fullName evidence="9">Arsenite oxidase small subunit</fullName>
    </submittedName>
</protein>
<dbReference type="EMBL" id="SLZY01000008">
    <property type="protein sequence ID" value="TCS71707.1"/>
    <property type="molecule type" value="Genomic_DNA"/>
</dbReference>
<evidence type="ECO:0000256" key="4">
    <source>
        <dbReference type="ARBA" id="ARBA00023014"/>
    </source>
</evidence>
<dbReference type="GO" id="GO:0046872">
    <property type="term" value="F:metal ion binding"/>
    <property type="evidence" value="ECO:0007669"/>
    <property type="project" value="UniProtKB-KW"/>
</dbReference>
<evidence type="ECO:0000256" key="6">
    <source>
        <dbReference type="ARBA" id="ARBA00034078"/>
    </source>
</evidence>
<dbReference type="PRINTS" id="PR00162">
    <property type="entry name" value="RIESKE"/>
</dbReference>
<evidence type="ECO:0000313" key="9">
    <source>
        <dbReference type="EMBL" id="TCS71707.1"/>
    </source>
</evidence>
<dbReference type="Pfam" id="PF00355">
    <property type="entry name" value="Rieske"/>
    <property type="match status" value="1"/>
</dbReference>
<dbReference type="NCBIfam" id="TIGR01409">
    <property type="entry name" value="TAT_signal_seq"/>
    <property type="match status" value="1"/>
</dbReference>
<feature type="chain" id="PRO_5020875399" evidence="7">
    <location>
        <begin position="36"/>
        <end position="173"/>
    </location>
</feature>
<dbReference type="RefSeq" id="WP_126460299.1">
    <property type="nucleotide sequence ID" value="NZ_AP018721.1"/>
</dbReference>
<reference evidence="9 10" key="1">
    <citation type="submission" date="2019-03" db="EMBL/GenBank/DDBJ databases">
        <title>Genomic Encyclopedia of Type Strains, Phase IV (KMG-IV): sequencing the most valuable type-strain genomes for metagenomic binning, comparative biology and taxonomic classification.</title>
        <authorList>
            <person name="Goeker M."/>
        </authorList>
    </citation>
    <scope>NUCLEOTIDE SEQUENCE [LARGE SCALE GENOMIC DNA]</scope>
    <source>
        <strain evidence="9 10">DSM 103923</strain>
    </source>
</reference>
<dbReference type="InterPro" id="IPR019546">
    <property type="entry name" value="TAT_signal_bac_arc"/>
</dbReference>
<dbReference type="PANTHER" id="PTHR10134">
    <property type="entry name" value="CYTOCHROME B-C1 COMPLEX SUBUNIT RIESKE, MITOCHONDRIAL"/>
    <property type="match status" value="1"/>
</dbReference>
<proteinExistence type="predicted"/>
<evidence type="ECO:0000259" key="8">
    <source>
        <dbReference type="PROSITE" id="PS51296"/>
    </source>
</evidence>
<dbReference type="InterPro" id="IPR017941">
    <property type="entry name" value="Rieske_2Fe-2S"/>
</dbReference>
<evidence type="ECO:0000256" key="3">
    <source>
        <dbReference type="ARBA" id="ARBA00023004"/>
    </source>
</evidence>
<dbReference type="InterPro" id="IPR014067">
    <property type="entry name" value="AioB/IdrB_ssu"/>
</dbReference>
<dbReference type="PROSITE" id="PS51296">
    <property type="entry name" value="RIESKE"/>
    <property type="match status" value="1"/>
</dbReference>
<feature type="domain" description="Rieske" evidence="8">
    <location>
        <begin position="60"/>
        <end position="156"/>
    </location>
</feature>
<dbReference type="GO" id="GO:0016020">
    <property type="term" value="C:membrane"/>
    <property type="evidence" value="ECO:0007669"/>
    <property type="project" value="InterPro"/>
</dbReference>
<dbReference type="InterPro" id="IPR005805">
    <property type="entry name" value="Rieske_Fe-S_prot_C"/>
</dbReference>
<keyword evidence="5" id="KW-1015">Disulfide bond</keyword>
<dbReference type="GO" id="GO:0051537">
    <property type="term" value="F:2 iron, 2 sulfur cluster binding"/>
    <property type="evidence" value="ECO:0007669"/>
    <property type="project" value="UniProtKB-KW"/>
</dbReference>
<evidence type="ECO:0000256" key="5">
    <source>
        <dbReference type="ARBA" id="ARBA00023157"/>
    </source>
</evidence>
<gene>
    <name evidence="9" type="ORF">EDC61_10850</name>
</gene>
<dbReference type="InterPro" id="IPR036922">
    <property type="entry name" value="Rieske_2Fe-2S_sf"/>
</dbReference>
<dbReference type="Gene3D" id="2.102.10.10">
    <property type="entry name" value="Rieske [2Fe-2S] iron-sulphur domain"/>
    <property type="match status" value="1"/>
</dbReference>
<sequence>MTQQVSRRDFFKMSGGLAAGAGVAVTGLAPATAEAAPVNTGTTLPYPIKAVGKAGEMKVNEPVAFNYPDASSPCQAIKMGVAVPGGVGPNKDIVAYSILCTHQGCPTSYDSKDRCFKCPCHYSIFDAEKGGQMVCGQAPTNLPRIVLEYNAKNDTVTAVAVDGLIYGRQANVL</sequence>